<name>A0A1Y0IJY5_9BACL</name>
<evidence type="ECO:0008006" key="3">
    <source>
        <dbReference type="Google" id="ProtNLM"/>
    </source>
</evidence>
<dbReference type="Proteomes" id="UP000195437">
    <property type="component" value="Chromosome"/>
</dbReference>
<accession>A0A1Y0IJY5</accession>
<protein>
    <recommendedName>
        <fullName evidence="3">MazG-like family protein</fullName>
    </recommendedName>
</protein>
<dbReference type="Pfam" id="PF12643">
    <property type="entry name" value="MazG-like"/>
    <property type="match status" value="1"/>
</dbReference>
<dbReference type="KEGG" id="tum:CBW65_06725"/>
<organism evidence="1 2">
    <name type="scientific">Tumebacillus avium</name>
    <dbReference type="NCBI Taxonomy" id="1903704"/>
    <lineage>
        <taxon>Bacteria</taxon>
        <taxon>Bacillati</taxon>
        <taxon>Bacillota</taxon>
        <taxon>Bacilli</taxon>
        <taxon>Bacillales</taxon>
        <taxon>Alicyclobacillaceae</taxon>
        <taxon>Tumebacillus</taxon>
    </lineage>
</organism>
<dbReference type="OrthoDB" id="2381770at2"/>
<reference evidence="2" key="1">
    <citation type="submission" date="2017-05" db="EMBL/GenBank/DDBJ databases">
        <authorList>
            <person name="Sung H."/>
        </authorList>
    </citation>
    <scope>NUCLEOTIDE SEQUENCE [LARGE SCALE GENOMIC DNA]</scope>
    <source>
        <strain evidence="2">AR23208</strain>
    </source>
</reference>
<dbReference type="EMBL" id="CP021434">
    <property type="protein sequence ID" value="ARU60821.1"/>
    <property type="molecule type" value="Genomic_DNA"/>
</dbReference>
<dbReference type="GO" id="GO:0047429">
    <property type="term" value="F:nucleoside triphosphate diphosphatase activity"/>
    <property type="evidence" value="ECO:0007669"/>
    <property type="project" value="InterPro"/>
</dbReference>
<gene>
    <name evidence="1" type="ORF">CBW65_06725</name>
</gene>
<sequence length="104" mass="12121">MPDFHKDMDITKNIRMIEWLKAELLDNVSGLFRGFLKGTESVLLDHLANIVVLTYMLARRCGIDFHELERSVVEKVDHGIETGHQSETWYGDLSGLKEHIKRRR</sequence>
<evidence type="ECO:0000313" key="1">
    <source>
        <dbReference type="EMBL" id="ARU60821.1"/>
    </source>
</evidence>
<keyword evidence="2" id="KW-1185">Reference proteome</keyword>
<proteinExistence type="predicted"/>
<dbReference type="AlphaFoldDB" id="A0A1Y0IJY5"/>
<evidence type="ECO:0000313" key="2">
    <source>
        <dbReference type="Proteomes" id="UP000195437"/>
    </source>
</evidence>
<dbReference type="InterPro" id="IPR025984">
    <property type="entry name" value="DCTPP"/>
</dbReference>
<dbReference type="GO" id="GO:0009143">
    <property type="term" value="P:nucleoside triphosphate catabolic process"/>
    <property type="evidence" value="ECO:0007669"/>
    <property type="project" value="InterPro"/>
</dbReference>
<dbReference type="RefSeq" id="WP_087456210.1">
    <property type="nucleotide sequence ID" value="NZ_CP021434.1"/>
</dbReference>